<organism evidence="1">
    <name type="scientific">Anguilla anguilla</name>
    <name type="common">European freshwater eel</name>
    <name type="synonym">Muraena anguilla</name>
    <dbReference type="NCBI Taxonomy" id="7936"/>
    <lineage>
        <taxon>Eukaryota</taxon>
        <taxon>Metazoa</taxon>
        <taxon>Chordata</taxon>
        <taxon>Craniata</taxon>
        <taxon>Vertebrata</taxon>
        <taxon>Euteleostomi</taxon>
        <taxon>Actinopterygii</taxon>
        <taxon>Neopterygii</taxon>
        <taxon>Teleostei</taxon>
        <taxon>Anguilliformes</taxon>
        <taxon>Anguillidae</taxon>
        <taxon>Anguilla</taxon>
    </lineage>
</organism>
<proteinExistence type="predicted"/>
<dbReference type="AlphaFoldDB" id="A0A0E9TW41"/>
<dbReference type="EMBL" id="GBXM01050722">
    <property type="protein sequence ID" value="JAH57855.1"/>
    <property type="molecule type" value="Transcribed_RNA"/>
</dbReference>
<dbReference type="EMBL" id="GBXM01051432">
    <property type="protein sequence ID" value="JAH57145.1"/>
    <property type="molecule type" value="Transcribed_RNA"/>
</dbReference>
<reference evidence="1" key="1">
    <citation type="submission" date="2014-11" db="EMBL/GenBank/DDBJ databases">
        <authorList>
            <person name="Amaro Gonzalez C."/>
        </authorList>
    </citation>
    <scope>NUCLEOTIDE SEQUENCE</scope>
</reference>
<accession>A0A0E9TW41</accession>
<evidence type="ECO:0000313" key="1">
    <source>
        <dbReference type="EMBL" id="JAH57145.1"/>
    </source>
</evidence>
<name>A0A0E9TW41_ANGAN</name>
<reference evidence="1" key="2">
    <citation type="journal article" date="2015" name="Fish Shellfish Immunol.">
        <title>Early steps in the European eel (Anguilla anguilla)-Vibrio vulnificus interaction in the gills: Role of the RtxA13 toxin.</title>
        <authorList>
            <person name="Callol A."/>
            <person name="Pajuelo D."/>
            <person name="Ebbesson L."/>
            <person name="Teles M."/>
            <person name="MacKenzie S."/>
            <person name="Amaro C."/>
        </authorList>
    </citation>
    <scope>NUCLEOTIDE SEQUENCE</scope>
</reference>
<sequence>MQNAKKAVIPFSAHKWIELHIQ</sequence>
<protein>
    <submittedName>
        <fullName evidence="1">Uncharacterized protein</fullName>
    </submittedName>
</protein>